<dbReference type="InterPro" id="IPR009057">
    <property type="entry name" value="Homeodomain-like_sf"/>
</dbReference>
<evidence type="ECO:0000256" key="1">
    <source>
        <dbReference type="ARBA" id="ARBA00023015"/>
    </source>
</evidence>
<accession>A0A0S2DGM2</accession>
<evidence type="ECO:0000313" key="4">
    <source>
        <dbReference type="EMBL" id="ALN57783.1"/>
    </source>
</evidence>
<dbReference type="AlphaFoldDB" id="A0A0S2DGM2"/>
<dbReference type="Pfam" id="PF06719">
    <property type="entry name" value="AraC_N"/>
    <property type="match status" value="1"/>
</dbReference>
<dbReference type="Gene3D" id="1.10.10.60">
    <property type="entry name" value="Homeodomain-like"/>
    <property type="match status" value="1"/>
</dbReference>
<dbReference type="PANTHER" id="PTHR43436:SF2">
    <property type="entry name" value="ARAC_XYLS FAMILY TRANSCRIPTIONAL REGULATOR"/>
    <property type="match status" value="1"/>
</dbReference>
<name>A0A0S2DGM2_LYSEN</name>
<dbReference type="SUPFAM" id="SSF46689">
    <property type="entry name" value="Homeodomain-like"/>
    <property type="match status" value="2"/>
</dbReference>
<feature type="domain" description="HTH araC/xylS-type" evidence="3">
    <location>
        <begin position="196"/>
        <end position="294"/>
    </location>
</feature>
<protein>
    <submittedName>
        <fullName evidence="4">Transcriptional regulator, AraC family</fullName>
    </submittedName>
</protein>
<evidence type="ECO:0000259" key="3">
    <source>
        <dbReference type="PROSITE" id="PS01124"/>
    </source>
</evidence>
<dbReference type="Pfam" id="PF12833">
    <property type="entry name" value="HTH_18"/>
    <property type="match status" value="1"/>
</dbReference>
<dbReference type="EMBL" id="CP013140">
    <property type="protein sequence ID" value="ALN57783.1"/>
    <property type="molecule type" value="Genomic_DNA"/>
</dbReference>
<dbReference type="PROSITE" id="PS01124">
    <property type="entry name" value="HTH_ARAC_FAMILY_2"/>
    <property type="match status" value="1"/>
</dbReference>
<evidence type="ECO:0000256" key="2">
    <source>
        <dbReference type="ARBA" id="ARBA00023163"/>
    </source>
</evidence>
<dbReference type="SMART" id="SM00342">
    <property type="entry name" value="HTH_ARAC"/>
    <property type="match status" value="1"/>
</dbReference>
<sequence length="316" mass="34698">MSATDSTARRARMVELVARLAPGEGYTRSRLDSVSLMRCERPVQRTPALYEPSIVIVVQGRKRAFHNDRAYVYDAQHYLALAVPLPFETETEASADEPMFGIALRIDPSAIAELALSLDRMRPDSEVPPATMVASPMDERMSDAAVRLLEALCDPAESALLAPAIAREIAFLALTGEQGGSLRAAMAQGGHFGRIAKALRRIHDQYDRKLDVTSLAGEASMSVPAFHARFKAVTAASPIQYIKAMRLHQARLLMIRNGCAAADAARRVGYESASQFNREFKRMFGRPPLEEARELQRILRVSEPVQATAGRAASSY</sequence>
<dbReference type="GO" id="GO:0043565">
    <property type="term" value="F:sequence-specific DNA binding"/>
    <property type="evidence" value="ECO:0007669"/>
    <property type="project" value="InterPro"/>
</dbReference>
<keyword evidence="2" id="KW-0804">Transcription</keyword>
<dbReference type="STRING" id="69.GLE_2434"/>
<reference evidence="4 5" key="1">
    <citation type="submission" date="2015-11" db="EMBL/GenBank/DDBJ databases">
        <title>Genome sequences of Lysobacter enzymogenes strain C3 and Lysobacter antibioticus ATCC 29479.</title>
        <authorList>
            <person name="Kobayashi D.Y."/>
        </authorList>
    </citation>
    <scope>NUCLEOTIDE SEQUENCE [LARGE SCALE GENOMIC DNA]</scope>
    <source>
        <strain evidence="4 5">C3</strain>
    </source>
</reference>
<proteinExistence type="predicted"/>
<dbReference type="InterPro" id="IPR009594">
    <property type="entry name" value="Tscrpt_reg_HTH_AraC_N"/>
</dbReference>
<dbReference type="PATRIC" id="fig|69.6.peg.2396"/>
<dbReference type="KEGG" id="lez:GLE_2434"/>
<evidence type="ECO:0000313" key="5">
    <source>
        <dbReference type="Proteomes" id="UP000061569"/>
    </source>
</evidence>
<organism evidence="4 5">
    <name type="scientific">Lysobacter enzymogenes</name>
    <dbReference type="NCBI Taxonomy" id="69"/>
    <lineage>
        <taxon>Bacteria</taxon>
        <taxon>Pseudomonadati</taxon>
        <taxon>Pseudomonadota</taxon>
        <taxon>Gammaproteobacteria</taxon>
        <taxon>Lysobacterales</taxon>
        <taxon>Lysobacteraceae</taxon>
        <taxon>Lysobacter</taxon>
    </lineage>
</organism>
<dbReference type="InterPro" id="IPR018060">
    <property type="entry name" value="HTH_AraC"/>
</dbReference>
<keyword evidence="1" id="KW-0805">Transcription regulation</keyword>
<gene>
    <name evidence="4" type="ORF">GLE_2434</name>
</gene>
<dbReference type="Proteomes" id="UP000061569">
    <property type="component" value="Chromosome"/>
</dbReference>
<dbReference type="PANTHER" id="PTHR43436">
    <property type="entry name" value="ARAC-FAMILY TRANSCRIPTIONAL REGULATOR"/>
    <property type="match status" value="1"/>
</dbReference>
<dbReference type="GO" id="GO:0003700">
    <property type="term" value="F:DNA-binding transcription factor activity"/>
    <property type="evidence" value="ECO:0007669"/>
    <property type="project" value="InterPro"/>
</dbReference>